<feature type="region of interest" description="Disordered" evidence="4">
    <location>
        <begin position="548"/>
        <end position="567"/>
    </location>
</feature>
<feature type="compositionally biased region" description="Acidic residues" evidence="4">
    <location>
        <begin position="1"/>
        <end position="15"/>
    </location>
</feature>
<feature type="region of interest" description="Disordered" evidence="4">
    <location>
        <begin position="641"/>
        <end position="660"/>
    </location>
</feature>
<dbReference type="GO" id="GO:0016236">
    <property type="term" value="P:macroautophagy"/>
    <property type="evidence" value="ECO:0007669"/>
    <property type="project" value="TreeGrafter"/>
</dbReference>
<reference evidence="7" key="1">
    <citation type="submission" date="2017-03" db="EMBL/GenBank/DDBJ databases">
        <authorList>
            <person name="Sharma R."/>
            <person name="Thines M."/>
        </authorList>
    </citation>
    <scope>NUCLEOTIDE SEQUENCE [LARGE SCALE GENOMIC DNA]</scope>
</reference>
<dbReference type="GO" id="GO:0006623">
    <property type="term" value="P:protein targeting to vacuole"/>
    <property type="evidence" value="ECO:0007669"/>
    <property type="project" value="InterPro"/>
</dbReference>
<evidence type="ECO:0000256" key="3">
    <source>
        <dbReference type="PROSITE-ProRule" id="PRU01006"/>
    </source>
</evidence>
<dbReference type="PANTHER" id="PTHR12616:SF1">
    <property type="entry name" value="VACUOLAR PROTEIN SORTING-ASSOCIATED PROTEIN 41 HOMOLOG"/>
    <property type="match status" value="1"/>
</dbReference>
<evidence type="ECO:0000256" key="4">
    <source>
        <dbReference type="SAM" id="MobiDB-lite"/>
    </source>
</evidence>
<dbReference type="InterPro" id="IPR045111">
    <property type="entry name" value="Vps41/Vps8"/>
</dbReference>
<dbReference type="SUPFAM" id="SSF50978">
    <property type="entry name" value="WD40 repeat-like"/>
    <property type="match status" value="1"/>
</dbReference>
<dbReference type="InterPro" id="IPR011990">
    <property type="entry name" value="TPR-like_helical_dom_sf"/>
</dbReference>
<dbReference type="GO" id="GO:0009267">
    <property type="term" value="P:cellular response to starvation"/>
    <property type="evidence" value="ECO:0007669"/>
    <property type="project" value="TreeGrafter"/>
</dbReference>
<dbReference type="PANTHER" id="PTHR12616">
    <property type="entry name" value="VACUOLAR PROTEIN SORTING VPS41"/>
    <property type="match status" value="1"/>
</dbReference>
<feature type="domain" description="Vps41 beta-propeller" evidence="5">
    <location>
        <begin position="164"/>
        <end position="338"/>
    </location>
</feature>
<protein>
    <submittedName>
        <fullName evidence="6">WD40/YVTN repeat-like-containing domain</fullName>
    </submittedName>
</protein>
<evidence type="ECO:0000259" key="5">
    <source>
        <dbReference type="Pfam" id="PF23411"/>
    </source>
</evidence>
<feature type="repeat" description="CHCR" evidence="3">
    <location>
        <begin position="908"/>
        <end position="1073"/>
    </location>
</feature>
<accession>A0A1W5CZR0</accession>
<dbReference type="InterPro" id="IPR015943">
    <property type="entry name" value="WD40/YVTN_repeat-like_dom_sf"/>
</dbReference>
<dbReference type="Pfam" id="PF23411">
    <property type="entry name" value="Beta-prop_Vps41"/>
    <property type="match status" value="2"/>
</dbReference>
<dbReference type="Proteomes" id="UP000192927">
    <property type="component" value="Unassembled WGS sequence"/>
</dbReference>
<feature type="region of interest" description="Disordered" evidence="4">
    <location>
        <begin position="132"/>
        <end position="166"/>
    </location>
</feature>
<feature type="region of interest" description="Disordered" evidence="4">
    <location>
        <begin position="1"/>
        <end position="45"/>
    </location>
</feature>
<dbReference type="Gene3D" id="1.25.40.10">
    <property type="entry name" value="Tetratricopeptide repeat domain"/>
    <property type="match status" value="1"/>
</dbReference>
<evidence type="ECO:0000313" key="6">
    <source>
        <dbReference type="EMBL" id="SLM36336.1"/>
    </source>
</evidence>
<dbReference type="EMBL" id="FWEW01001046">
    <property type="protein sequence ID" value="SLM36336.1"/>
    <property type="molecule type" value="Genomic_DNA"/>
</dbReference>
<dbReference type="SMART" id="SM00299">
    <property type="entry name" value="CLH"/>
    <property type="match status" value="1"/>
</dbReference>
<dbReference type="GO" id="GO:0005770">
    <property type="term" value="C:late endosome"/>
    <property type="evidence" value="ECO:0007669"/>
    <property type="project" value="TreeGrafter"/>
</dbReference>
<keyword evidence="1" id="KW-0813">Transport</keyword>
<dbReference type="PROSITE" id="PS50236">
    <property type="entry name" value="CHCR"/>
    <property type="match status" value="1"/>
</dbReference>
<sequence>MAPEAEEQDTEDGPEDGAHNGTGNDTVKCESGEEEDEDEEEEEPRLQYASLTKSLGAVYRNGDATSAFLVAGDKMIIGTHNGNIHVLSIPSFQSLRVYHAHSASITTISISPFPPPIPTGKPDAVSRITAEHLGTPNRSPSGTQPTPPSKSPRLPPVPATPSNSIHIGTSSIDGNICVASLVDPKDVMLRSFGRPVQAVAMSPEFNNDRSYLSGGLAGSLILTVGGRAGTSSTSTTTGGAAAAASGWLGTIGLGSNTGKDTVLHSGEGTISTIKWSLSGKYVVWINEQGIKIMRSNLHLEADSDHSWKRISHIDRPNRSGWEEMAGVWKGRVEWVDENGLESDEDKYATPTGSSIVVSSTVPAAVQSIKRTKQSKSMEKLVVGWADTIWIINVHSTGSGIGKETGIPKPGRAEIMTILRTDCIISGITLYTPNLLLVLAYITPETSAEHAPSSPQTTPKRGVHRRQNALQPEMRIININTKEEVCVADTLNVSRFESLSATDYHLGILPVVHSSMKTTTQRGTLEAIGSGLWDATMYPTRLFSSAASVRSTGSSNEQGSSKKAASGVASTNDLQASRAIQVTHPSLLSLGMKIFIQSPYDCVLATKPTISDHFSWLDNHGMYEDAWNLLDKYPEAVGGLSERESSIGSIPSTPTRSQGTRADLTRAQSTLMDFFADDASQSATSAGKEFNSQVEKEKRRIGERWMQQLVAANNWTKAGQVSGKVLGTTSSWEHWIWEFVHAGKFEEITPYIPTTQLQPPLPSLVYEVVLGQYISRDRLRFKELLERWPPELYDISSVILAIEGKLKDRDVREDTVEDGQVGRDWRILISSLAKLYLADGRPRDALHCYIRLQDADAAMKLISEKHVVDAVSDDIPGLILLRVSKEQQKTAPLSELEEASSEAIRLLVKEAHHGIVRPETVIAQLEKRNGMLPYLFFYIRALWNGDITHERDASSLISSNDLAASEGKSLVSSFADTALPLFAEYDRALLMTFLKSSQSYTLETASTICEQRHYIPELVYLLSKEGRTKRALFLIIDELQDVSQAIAFAKEQDDLDLWNDLLDYSMNKPPFIRGLLEEVGTAINPITLVRRIPEGLEIEGLREGLSRMIKEYEIQDSISEGVARVLRGEVAMGMSTLRTGQKRGIKFEVASHDEKAERHGEGELNGVAKEHADEPRPGCCPVCNKAFVEDGMWRLITLSPSSFSPYPPSKPLHPTPTLLIRPPRPSEPQPLIGFACSHVFHLSCLLSYNNPSSNQDAQTLDLAVGNRDDAGYESSYLARSIGAKVTHARLLRDRVGDGCPLAVHKRDT</sequence>
<feature type="compositionally biased region" description="Pro residues" evidence="4">
    <location>
        <begin position="145"/>
        <end position="159"/>
    </location>
</feature>
<evidence type="ECO:0000313" key="7">
    <source>
        <dbReference type="Proteomes" id="UP000192927"/>
    </source>
</evidence>
<dbReference type="GO" id="GO:0034058">
    <property type="term" value="P:endosomal vesicle fusion"/>
    <property type="evidence" value="ECO:0007669"/>
    <property type="project" value="TreeGrafter"/>
</dbReference>
<dbReference type="InterPro" id="IPR057780">
    <property type="entry name" value="Beta-prop_Vps41"/>
</dbReference>
<dbReference type="Gene3D" id="2.130.10.10">
    <property type="entry name" value="YVTN repeat-like/Quinoprotein amine dehydrogenase"/>
    <property type="match status" value="1"/>
</dbReference>
<evidence type="ECO:0000256" key="2">
    <source>
        <dbReference type="ARBA" id="ARBA00022927"/>
    </source>
</evidence>
<dbReference type="CDD" id="cd16448">
    <property type="entry name" value="RING-H2"/>
    <property type="match status" value="1"/>
</dbReference>
<dbReference type="Pfam" id="PF23556">
    <property type="entry name" value="TPR_Vps41"/>
    <property type="match status" value="1"/>
</dbReference>
<organism evidence="6 7">
    <name type="scientific">Lasallia pustulata</name>
    <dbReference type="NCBI Taxonomy" id="136370"/>
    <lineage>
        <taxon>Eukaryota</taxon>
        <taxon>Fungi</taxon>
        <taxon>Dikarya</taxon>
        <taxon>Ascomycota</taxon>
        <taxon>Pezizomycotina</taxon>
        <taxon>Lecanoromycetes</taxon>
        <taxon>OSLEUM clade</taxon>
        <taxon>Umbilicariomycetidae</taxon>
        <taxon>Umbilicariales</taxon>
        <taxon>Umbilicariaceae</taxon>
        <taxon>Lasallia</taxon>
    </lineage>
</organism>
<dbReference type="InterPro" id="IPR036322">
    <property type="entry name" value="WD40_repeat_dom_sf"/>
</dbReference>
<keyword evidence="7" id="KW-1185">Reference proteome</keyword>
<keyword evidence="2" id="KW-0653">Protein transport</keyword>
<feature type="domain" description="Vps41 beta-propeller" evidence="5">
    <location>
        <begin position="375"/>
        <end position="508"/>
    </location>
</feature>
<feature type="compositionally biased region" description="Acidic residues" evidence="4">
    <location>
        <begin position="32"/>
        <end position="43"/>
    </location>
</feature>
<proteinExistence type="predicted"/>
<evidence type="ECO:0000256" key="1">
    <source>
        <dbReference type="ARBA" id="ARBA00022448"/>
    </source>
</evidence>
<dbReference type="GO" id="GO:0030897">
    <property type="term" value="C:HOPS complex"/>
    <property type="evidence" value="ECO:0007669"/>
    <property type="project" value="TreeGrafter"/>
</dbReference>
<feature type="compositionally biased region" description="Polar residues" evidence="4">
    <location>
        <begin position="645"/>
        <end position="660"/>
    </location>
</feature>
<name>A0A1W5CZR0_9LECA</name>
<dbReference type="InterPro" id="IPR000547">
    <property type="entry name" value="Clathrin_H-chain/VPS_repeat"/>
</dbReference>